<gene>
    <name evidence="7" type="ORF">FHR23_002415</name>
</gene>
<feature type="transmembrane region" description="Helical" evidence="5">
    <location>
        <begin position="73"/>
        <end position="91"/>
    </location>
</feature>
<evidence type="ECO:0000256" key="4">
    <source>
        <dbReference type="ARBA" id="ARBA00023136"/>
    </source>
</evidence>
<keyword evidence="8" id="KW-1185">Reference proteome</keyword>
<dbReference type="EMBL" id="JACIJI010000004">
    <property type="protein sequence ID" value="MBB5719474.1"/>
    <property type="molecule type" value="Genomic_DNA"/>
</dbReference>
<keyword evidence="3 5" id="KW-1133">Transmembrane helix</keyword>
<comment type="caution">
    <text evidence="7">The sequence shown here is derived from an EMBL/GenBank/DDBJ whole genome shotgun (WGS) entry which is preliminary data.</text>
</comment>
<dbReference type="RefSeq" id="WP_345573284.1">
    <property type="nucleotide sequence ID" value="NZ_BAABIF010000001.1"/>
</dbReference>
<dbReference type="PANTHER" id="PTHR38480:SF1">
    <property type="entry name" value="SLR0254 PROTEIN"/>
    <property type="match status" value="1"/>
</dbReference>
<dbReference type="Pfam" id="PF06271">
    <property type="entry name" value="RDD"/>
    <property type="match status" value="1"/>
</dbReference>
<evidence type="ECO:0000259" key="6">
    <source>
        <dbReference type="Pfam" id="PF06271"/>
    </source>
</evidence>
<dbReference type="InterPro" id="IPR010432">
    <property type="entry name" value="RDD"/>
</dbReference>
<evidence type="ECO:0000313" key="8">
    <source>
        <dbReference type="Proteomes" id="UP000554342"/>
    </source>
</evidence>
<dbReference type="AlphaFoldDB" id="A0A840Z158"/>
<feature type="transmembrane region" description="Helical" evidence="5">
    <location>
        <begin position="47"/>
        <end position="67"/>
    </location>
</feature>
<dbReference type="GO" id="GO:0016020">
    <property type="term" value="C:membrane"/>
    <property type="evidence" value="ECO:0007669"/>
    <property type="project" value="UniProtKB-SubCell"/>
</dbReference>
<evidence type="ECO:0000256" key="3">
    <source>
        <dbReference type="ARBA" id="ARBA00022989"/>
    </source>
</evidence>
<evidence type="ECO:0000256" key="5">
    <source>
        <dbReference type="SAM" id="Phobius"/>
    </source>
</evidence>
<organism evidence="7 8">
    <name type="scientific">Stakelama sediminis</name>
    <dbReference type="NCBI Taxonomy" id="463200"/>
    <lineage>
        <taxon>Bacteria</taxon>
        <taxon>Pseudomonadati</taxon>
        <taxon>Pseudomonadota</taxon>
        <taxon>Alphaproteobacteria</taxon>
        <taxon>Sphingomonadales</taxon>
        <taxon>Sphingomonadaceae</taxon>
        <taxon>Stakelama</taxon>
    </lineage>
</organism>
<evidence type="ECO:0000256" key="2">
    <source>
        <dbReference type="ARBA" id="ARBA00022692"/>
    </source>
</evidence>
<accession>A0A840Z158</accession>
<reference evidence="7 8" key="1">
    <citation type="submission" date="2020-08" db="EMBL/GenBank/DDBJ databases">
        <title>Genomic Encyclopedia of Type Strains, Phase IV (KMG-IV): sequencing the most valuable type-strain genomes for metagenomic binning, comparative biology and taxonomic classification.</title>
        <authorList>
            <person name="Goeker M."/>
        </authorList>
    </citation>
    <scope>NUCLEOTIDE SEQUENCE [LARGE SCALE GENOMIC DNA]</scope>
    <source>
        <strain evidence="7 8">DSM 27203</strain>
    </source>
</reference>
<feature type="transmembrane region" description="Helical" evidence="5">
    <location>
        <begin position="151"/>
        <end position="173"/>
    </location>
</feature>
<keyword evidence="2 5" id="KW-0812">Transmembrane</keyword>
<keyword evidence="4 5" id="KW-0472">Membrane</keyword>
<dbReference type="Proteomes" id="UP000554342">
    <property type="component" value="Unassembled WGS sequence"/>
</dbReference>
<dbReference type="PANTHER" id="PTHR38480">
    <property type="entry name" value="SLR0254 PROTEIN"/>
    <property type="match status" value="1"/>
</dbReference>
<evidence type="ECO:0000313" key="7">
    <source>
        <dbReference type="EMBL" id="MBB5719474.1"/>
    </source>
</evidence>
<protein>
    <submittedName>
        <fullName evidence="7">Putative RDD family membrane protein YckC</fullName>
    </submittedName>
</protein>
<evidence type="ECO:0000256" key="1">
    <source>
        <dbReference type="ARBA" id="ARBA00004141"/>
    </source>
</evidence>
<proteinExistence type="predicted"/>
<name>A0A840Z158_9SPHN</name>
<feature type="domain" description="RDD" evidence="6">
    <location>
        <begin position="32"/>
        <end position="186"/>
    </location>
</feature>
<sequence length="294" mass="32885">MDDATMARRPKVQPTLERGLVTPEGVVLHLKLASAGARASAFMIDGLILIGCIVALTLLAVLAFWLLSASYPGIIAVIWLLFFFALRNFYFTWFESGSRAATWGKRAMKLRVVARDGGRLTGSAVVARNLMREVEVFLPLTFLGFGAAQGFVSRWLMILGFAWTAIFLFFPLFNRDRLRAGDLIAGTWVVENARRDIGTDLIADQAARPAAISFSAEELAVYGQFELQRLEAVLRRDDPTTIASVADAIRGKIDRWDNINDRVFLDAYYVALRGELERKLLFGKRKRDKFDTIA</sequence>
<comment type="subcellular location">
    <subcellularLocation>
        <location evidence="1">Membrane</location>
        <topology evidence="1">Multi-pass membrane protein</topology>
    </subcellularLocation>
</comment>